<keyword evidence="6 7" id="KW-0961">Cell wall biogenesis/degradation</keyword>
<organism evidence="8 9">
    <name type="scientific">Oceanobacillus arenosus</name>
    <dbReference type="NCBI Taxonomy" id="1229153"/>
    <lineage>
        <taxon>Bacteria</taxon>
        <taxon>Bacillati</taxon>
        <taxon>Bacillota</taxon>
        <taxon>Bacilli</taxon>
        <taxon>Bacillales</taxon>
        <taxon>Bacillaceae</taxon>
        <taxon>Oceanobacillus</taxon>
    </lineage>
</organism>
<comment type="similarity">
    <text evidence="7">Belongs to the transglycosylase MltG family.</text>
</comment>
<dbReference type="NCBIfam" id="TIGR00247">
    <property type="entry name" value="endolytic transglycosylase MltG"/>
    <property type="match status" value="1"/>
</dbReference>
<dbReference type="CDD" id="cd08010">
    <property type="entry name" value="MltG_like"/>
    <property type="match status" value="1"/>
</dbReference>
<evidence type="ECO:0000313" key="8">
    <source>
        <dbReference type="EMBL" id="RDW19270.1"/>
    </source>
</evidence>
<dbReference type="Pfam" id="PF02618">
    <property type="entry name" value="YceG"/>
    <property type="match status" value="1"/>
</dbReference>
<evidence type="ECO:0000256" key="5">
    <source>
        <dbReference type="ARBA" id="ARBA00023239"/>
    </source>
</evidence>
<gene>
    <name evidence="7" type="primary">mltG</name>
    <name evidence="8" type="ORF">CWR48_09510</name>
</gene>
<proteinExistence type="inferred from homology"/>
<comment type="function">
    <text evidence="7">Functions as a peptidoglycan terminase that cleaves nascent peptidoglycan strands endolytically to terminate their elongation.</text>
</comment>
<name>A0A3D8PSZ3_9BACI</name>
<reference evidence="9" key="1">
    <citation type="submission" date="2017-11" db="EMBL/GenBank/DDBJ databases">
        <authorList>
            <person name="Zhu W."/>
        </authorList>
    </citation>
    <scope>NUCLEOTIDE SEQUENCE [LARGE SCALE GENOMIC DNA]</scope>
    <source>
        <strain evidence="9">CAU 1183</strain>
    </source>
</reference>
<dbReference type="GO" id="GO:0008932">
    <property type="term" value="F:lytic endotransglycosylase activity"/>
    <property type="evidence" value="ECO:0007669"/>
    <property type="project" value="UniProtKB-UniRule"/>
</dbReference>
<keyword evidence="5 7" id="KW-0456">Lyase</keyword>
<dbReference type="Gene3D" id="3.30.1490.480">
    <property type="entry name" value="Endolytic murein transglycosylase"/>
    <property type="match status" value="1"/>
</dbReference>
<dbReference type="AlphaFoldDB" id="A0A3D8PSZ3"/>
<dbReference type="GO" id="GO:0005886">
    <property type="term" value="C:plasma membrane"/>
    <property type="evidence" value="ECO:0007669"/>
    <property type="project" value="UniProtKB-SubCell"/>
</dbReference>
<evidence type="ECO:0000313" key="9">
    <source>
        <dbReference type="Proteomes" id="UP000257143"/>
    </source>
</evidence>
<feature type="site" description="Important for catalytic activity" evidence="7">
    <location>
        <position position="259"/>
    </location>
</feature>
<sequence length="372" mass="41765">MSKKKSGGNFRDNLVARSNEARSVRKIVFTILIVLIIILAIGGILGFLYVKSALEPVDPTSNENIKVEIPIGSSSTTIADILEENGIIKNGLFFRLYLKLNNEGDFQAGEYTFTPALTMDEIIESLKTGKVVAEPVHRITIPEGLTVDQIAGIYAEKLNIKKADFLAVVNDKAYIEQLIDKYSAILSDDILNEEIRTPLEGYLYASTYEFFEEEPSIESIVESMLDQSLAVITPYLETIKEKGLNVHEAVTFASLVEKEASSEEQRSEISSVFYNRLETDMPLQTDPTVLYALGKHQERVLYEDLEVDSPYNTYKISTLPIGPIANFSESSLIATLNPAESDYLYFLHDSEGEIHYAETYEAHLKNRDEYIN</sequence>
<dbReference type="HAMAP" id="MF_02065">
    <property type="entry name" value="MltG"/>
    <property type="match status" value="1"/>
</dbReference>
<dbReference type="PANTHER" id="PTHR30518">
    <property type="entry name" value="ENDOLYTIC MUREIN TRANSGLYCOSYLASE"/>
    <property type="match status" value="1"/>
</dbReference>
<dbReference type="InterPro" id="IPR003770">
    <property type="entry name" value="MLTG-like"/>
</dbReference>
<dbReference type="PANTHER" id="PTHR30518:SF2">
    <property type="entry name" value="ENDOLYTIC MUREIN TRANSGLYCOSYLASE"/>
    <property type="match status" value="1"/>
</dbReference>
<evidence type="ECO:0000256" key="3">
    <source>
        <dbReference type="ARBA" id="ARBA00022989"/>
    </source>
</evidence>
<keyword evidence="4 7" id="KW-0472">Membrane</keyword>
<accession>A0A3D8PSZ3</accession>
<dbReference type="EMBL" id="PIOC01000014">
    <property type="protein sequence ID" value="RDW19270.1"/>
    <property type="molecule type" value="Genomic_DNA"/>
</dbReference>
<comment type="catalytic activity">
    <reaction evidence="7">
        <text>a peptidoglycan chain = a peptidoglycan chain with N-acetyl-1,6-anhydromuramyl-[peptide] at the reducing end + a peptidoglycan chain with N-acetylglucosamine at the non-reducing end.</text>
        <dbReference type="EC" id="4.2.2.29"/>
    </reaction>
</comment>
<dbReference type="Proteomes" id="UP000257143">
    <property type="component" value="Unassembled WGS sequence"/>
</dbReference>
<dbReference type="RefSeq" id="WP_115773002.1">
    <property type="nucleotide sequence ID" value="NZ_PIOC01000014.1"/>
</dbReference>
<keyword evidence="9" id="KW-1185">Reference proteome</keyword>
<keyword evidence="3 7" id="KW-1133">Transmembrane helix</keyword>
<dbReference type="OrthoDB" id="9814591at2"/>
<keyword evidence="2 7" id="KW-0812">Transmembrane</keyword>
<evidence type="ECO:0000256" key="2">
    <source>
        <dbReference type="ARBA" id="ARBA00022692"/>
    </source>
</evidence>
<keyword evidence="1 7" id="KW-1003">Cell membrane</keyword>
<evidence type="ECO:0000256" key="6">
    <source>
        <dbReference type="ARBA" id="ARBA00023316"/>
    </source>
</evidence>
<dbReference type="EC" id="4.2.2.29" evidence="7"/>
<dbReference type="GO" id="GO:0071555">
    <property type="term" value="P:cell wall organization"/>
    <property type="evidence" value="ECO:0007669"/>
    <property type="project" value="UniProtKB-KW"/>
</dbReference>
<evidence type="ECO:0000256" key="7">
    <source>
        <dbReference type="HAMAP-Rule" id="MF_02065"/>
    </source>
</evidence>
<feature type="transmembrane region" description="Helical" evidence="7">
    <location>
        <begin position="27"/>
        <end position="50"/>
    </location>
</feature>
<comment type="subcellular location">
    <subcellularLocation>
        <location evidence="7">Cell membrane</location>
        <topology evidence="7">Single-pass membrane protein</topology>
    </subcellularLocation>
</comment>
<evidence type="ECO:0000256" key="4">
    <source>
        <dbReference type="ARBA" id="ARBA00023136"/>
    </source>
</evidence>
<comment type="caution">
    <text evidence="8">The sequence shown here is derived from an EMBL/GenBank/DDBJ whole genome shotgun (WGS) entry which is preliminary data.</text>
</comment>
<evidence type="ECO:0000256" key="1">
    <source>
        <dbReference type="ARBA" id="ARBA00022475"/>
    </source>
</evidence>
<protein>
    <recommendedName>
        <fullName evidence="7">Endolytic murein transglycosylase</fullName>
        <ecNumber evidence="7">4.2.2.29</ecNumber>
    </recommendedName>
    <alternativeName>
        <fullName evidence="7">Peptidoglycan lytic transglycosylase</fullName>
    </alternativeName>
    <alternativeName>
        <fullName evidence="7">Peptidoglycan polymerization terminase</fullName>
    </alternativeName>
</protein>
<dbReference type="GO" id="GO:0009252">
    <property type="term" value="P:peptidoglycan biosynthetic process"/>
    <property type="evidence" value="ECO:0007669"/>
    <property type="project" value="UniProtKB-UniRule"/>
</dbReference>